<name>A0ABP8KTA6_9MICO</name>
<accession>A0ABP8KTA6</accession>
<feature type="domain" description="AMP-dependent synthetase/ligase" evidence="4">
    <location>
        <begin position="19"/>
        <end position="375"/>
    </location>
</feature>
<feature type="region of interest" description="Disordered" evidence="3">
    <location>
        <begin position="145"/>
        <end position="165"/>
    </location>
</feature>
<dbReference type="InterPro" id="IPR042099">
    <property type="entry name" value="ANL_N_sf"/>
</dbReference>
<gene>
    <name evidence="6" type="ORF">GCM10023169_01520</name>
</gene>
<evidence type="ECO:0000259" key="4">
    <source>
        <dbReference type="Pfam" id="PF00501"/>
    </source>
</evidence>
<keyword evidence="7" id="KW-1185">Reference proteome</keyword>
<dbReference type="SUPFAM" id="SSF56801">
    <property type="entry name" value="Acetyl-CoA synthetase-like"/>
    <property type="match status" value="1"/>
</dbReference>
<evidence type="ECO:0000313" key="6">
    <source>
        <dbReference type="EMBL" id="GAA4415319.1"/>
    </source>
</evidence>
<keyword evidence="2" id="KW-0436">Ligase</keyword>
<dbReference type="PANTHER" id="PTHR43201">
    <property type="entry name" value="ACYL-COA SYNTHETASE"/>
    <property type="match status" value="1"/>
</dbReference>
<dbReference type="InterPro" id="IPR000873">
    <property type="entry name" value="AMP-dep_synth/lig_dom"/>
</dbReference>
<dbReference type="RefSeq" id="WP_345214579.1">
    <property type="nucleotide sequence ID" value="NZ_BAABGN010000001.1"/>
</dbReference>
<dbReference type="InterPro" id="IPR025110">
    <property type="entry name" value="AMP-bd_C"/>
</dbReference>
<evidence type="ECO:0000313" key="7">
    <source>
        <dbReference type="Proteomes" id="UP001500622"/>
    </source>
</evidence>
<dbReference type="InterPro" id="IPR020845">
    <property type="entry name" value="AMP-binding_CS"/>
</dbReference>
<dbReference type="EMBL" id="BAABGN010000001">
    <property type="protein sequence ID" value="GAA4415319.1"/>
    <property type="molecule type" value="Genomic_DNA"/>
</dbReference>
<sequence length="521" mass="55784">MTETSGLPFANQGDALDLREPGREAVVEVRDGVTRRFAYADLDRAIEALADDLAARRLPAGSRVAVLGQNSADWLVVFYASMRAGHVAVPVSYKLPADGVRYVLENSQAALVFAADDDGRARSVAPAGVEVLPLAGLLDTDAAASEAAAADRTPPHDRAPRHHRAPDDAAMILYTSGSTGRPKGVELSQRSHLWVIKVALDRGIDPASRFVVAAPLYHMNALSNVQTALAGGATVVLLDRFEPRTFLTAVADERGTRVTGVPPMFAMMLAETELAERLDLSSVNDVFIGSAPAGYALLEGVERLFPNATLHFGYGTTESGPVAFGDHPEGLPAPRGSVGAASPAVDLRLVDDQGRPQQHRGVLEIRCPALLTGYYRRPDLPSPVTEDGFYHTKDLFEVDENGFYYFAGREDDMFSSGGENVYPRAVEQVLEVHPGVLHAAVVPTPDPVKGAKPVAFVVPVPGEAGAGLTEQELREHVLSRLEPYAHPRRVFFVDVLPLSATNKVDSRALTERARELLGGGG</sequence>
<dbReference type="PROSITE" id="PS00455">
    <property type="entry name" value="AMP_BINDING"/>
    <property type="match status" value="1"/>
</dbReference>
<protein>
    <submittedName>
        <fullName evidence="6">Class I adenylate-forming enzyme family protein</fullName>
    </submittedName>
</protein>
<reference evidence="7" key="1">
    <citation type="journal article" date="2019" name="Int. J. Syst. Evol. Microbiol.">
        <title>The Global Catalogue of Microorganisms (GCM) 10K type strain sequencing project: providing services to taxonomists for standard genome sequencing and annotation.</title>
        <authorList>
            <consortium name="The Broad Institute Genomics Platform"/>
            <consortium name="The Broad Institute Genome Sequencing Center for Infectious Disease"/>
            <person name="Wu L."/>
            <person name="Ma J."/>
        </authorList>
    </citation>
    <scope>NUCLEOTIDE SEQUENCE [LARGE SCALE GENOMIC DNA]</scope>
    <source>
        <strain evidence="7">JCM 17810</strain>
    </source>
</reference>
<comment type="caution">
    <text evidence="6">The sequence shown here is derived from an EMBL/GenBank/DDBJ whole genome shotgun (WGS) entry which is preliminary data.</text>
</comment>
<dbReference type="PANTHER" id="PTHR43201:SF5">
    <property type="entry name" value="MEDIUM-CHAIN ACYL-COA LIGASE ACSF2, MITOCHONDRIAL"/>
    <property type="match status" value="1"/>
</dbReference>
<dbReference type="InterPro" id="IPR045851">
    <property type="entry name" value="AMP-bd_C_sf"/>
</dbReference>
<evidence type="ECO:0000259" key="5">
    <source>
        <dbReference type="Pfam" id="PF13193"/>
    </source>
</evidence>
<feature type="domain" description="AMP-binding enzyme C-terminal" evidence="5">
    <location>
        <begin position="426"/>
        <end position="503"/>
    </location>
</feature>
<evidence type="ECO:0000256" key="1">
    <source>
        <dbReference type="ARBA" id="ARBA00006432"/>
    </source>
</evidence>
<comment type="similarity">
    <text evidence="1">Belongs to the ATP-dependent AMP-binding enzyme family.</text>
</comment>
<dbReference type="Gene3D" id="3.40.50.12780">
    <property type="entry name" value="N-terminal domain of ligase-like"/>
    <property type="match status" value="1"/>
</dbReference>
<dbReference type="Proteomes" id="UP001500622">
    <property type="component" value="Unassembled WGS sequence"/>
</dbReference>
<proteinExistence type="inferred from homology"/>
<evidence type="ECO:0000256" key="2">
    <source>
        <dbReference type="ARBA" id="ARBA00022598"/>
    </source>
</evidence>
<dbReference type="Gene3D" id="3.30.300.30">
    <property type="match status" value="1"/>
</dbReference>
<dbReference type="Pfam" id="PF00501">
    <property type="entry name" value="AMP-binding"/>
    <property type="match status" value="1"/>
</dbReference>
<evidence type="ECO:0000256" key="3">
    <source>
        <dbReference type="SAM" id="MobiDB-lite"/>
    </source>
</evidence>
<organism evidence="6 7">
    <name type="scientific">Georgenia halophila</name>
    <dbReference type="NCBI Taxonomy" id="620889"/>
    <lineage>
        <taxon>Bacteria</taxon>
        <taxon>Bacillati</taxon>
        <taxon>Actinomycetota</taxon>
        <taxon>Actinomycetes</taxon>
        <taxon>Micrococcales</taxon>
        <taxon>Bogoriellaceae</taxon>
        <taxon>Georgenia</taxon>
    </lineage>
</organism>
<dbReference type="Pfam" id="PF13193">
    <property type="entry name" value="AMP-binding_C"/>
    <property type="match status" value="1"/>
</dbReference>